<organism evidence="4 5">
    <name type="scientific">Tautonia sociabilis</name>
    <dbReference type="NCBI Taxonomy" id="2080755"/>
    <lineage>
        <taxon>Bacteria</taxon>
        <taxon>Pseudomonadati</taxon>
        <taxon>Planctomycetota</taxon>
        <taxon>Planctomycetia</taxon>
        <taxon>Isosphaerales</taxon>
        <taxon>Isosphaeraceae</taxon>
        <taxon>Tautonia</taxon>
    </lineage>
</organism>
<dbReference type="PANTHER" id="PTHR20982:SF3">
    <property type="entry name" value="MITOCHONDRIAL RIBOSOME RECYCLING FACTOR PSEUDO 1"/>
    <property type="match status" value="1"/>
</dbReference>
<dbReference type="SUPFAM" id="SSF55194">
    <property type="entry name" value="Ribosome recycling factor, RRF"/>
    <property type="match status" value="1"/>
</dbReference>
<evidence type="ECO:0000256" key="1">
    <source>
        <dbReference type="ARBA" id="ARBA00005912"/>
    </source>
</evidence>
<dbReference type="Pfam" id="PF01765">
    <property type="entry name" value="RRF"/>
    <property type="match status" value="1"/>
</dbReference>
<dbReference type="InterPro" id="IPR023584">
    <property type="entry name" value="Ribosome_recyc_fac_dom"/>
</dbReference>
<sequence length="167" mass="17622">MSDWKPRMNTAVRLLAEQLAGIRTGTVDAGLVSSVRASVRGNSVPVGRIASVSGRGDRLVVRPFDPADVPAIVRALAEAKLSAYALDPSAIAVSVPPISGEQKREVARHVRKLGEEAKVAVRMIRQDARKQIAARGRGSERAVQEATDAAVAEIDRLVAAKVAEVGA</sequence>
<proteinExistence type="inferred from homology"/>
<evidence type="ECO:0000313" key="5">
    <source>
        <dbReference type="Proteomes" id="UP000280296"/>
    </source>
</evidence>
<dbReference type="GO" id="GO:0043023">
    <property type="term" value="F:ribosomal large subunit binding"/>
    <property type="evidence" value="ECO:0007669"/>
    <property type="project" value="TreeGrafter"/>
</dbReference>
<evidence type="ECO:0000256" key="2">
    <source>
        <dbReference type="ARBA" id="ARBA00022917"/>
    </source>
</evidence>
<comment type="similarity">
    <text evidence="1">Belongs to the RRF family.</text>
</comment>
<dbReference type="RefSeq" id="WP_126726048.1">
    <property type="nucleotide sequence ID" value="NZ_RYZH01000025.1"/>
</dbReference>
<keyword evidence="2" id="KW-0648">Protein biosynthesis</keyword>
<dbReference type="PANTHER" id="PTHR20982">
    <property type="entry name" value="RIBOSOME RECYCLING FACTOR"/>
    <property type="match status" value="1"/>
</dbReference>
<reference evidence="4 5" key="1">
    <citation type="submission" date="2018-12" db="EMBL/GenBank/DDBJ databases">
        <authorList>
            <person name="Toschakov S.V."/>
        </authorList>
    </citation>
    <scope>NUCLEOTIDE SEQUENCE [LARGE SCALE GENOMIC DNA]</scope>
    <source>
        <strain evidence="4 5">GM2012</strain>
    </source>
</reference>
<reference evidence="4 5" key="2">
    <citation type="submission" date="2019-01" db="EMBL/GenBank/DDBJ databases">
        <title>Tautonia sociabilis, a novel thermotolerant planctomycete of Isosphaeraceae family, isolated from a 4000 m deep subterranean habitat.</title>
        <authorList>
            <person name="Kovaleva O.L."/>
            <person name="Elcheninov A.G."/>
            <person name="Van Heerden E."/>
            <person name="Toshchakov S.V."/>
            <person name="Novikov A."/>
            <person name="Bonch-Osmolovskaya E.A."/>
            <person name="Kublanov I.V."/>
        </authorList>
    </citation>
    <scope>NUCLEOTIDE SEQUENCE [LARGE SCALE GENOMIC DNA]</scope>
    <source>
        <strain evidence="4 5">GM2012</strain>
    </source>
</reference>
<comment type="caution">
    <text evidence="4">The sequence shown here is derived from an EMBL/GenBank/DDBJ whole genome shotgun (WGS) entry which is preliminary data.</text>
</comment>
<dbReference type="EMBL" id="RYZH01000025">
    <property type="protein sequence ID" value="RUL87142.1"/>
    <property type="molecule type" value="Genomic_DNA"/>
</dbReference>
<dbReference type="AlphaFoldDB" id="A0A432MIE9"/>
<dbReference type="InterPro" id="IPR036191">
    <property type="entry name" value="RRF_sf"/>
</dbReference>
<evidence type="ECO:0000313" key="4">
    <source>
        <dbReference type="EMBL" id="RUL87142.1"/>
    </source>
</evidence>
<dbReference type="OrthoDB" id="271780at2"/>
<dbReference type="Gene3D" id="3.30.1360.40">
    <property type="match status" value="1"/>
</dbReference>
<keyword evidence="5" id="KW-1185">Reference proteome</keyword>
<dbReference type="GO" id="GO:0006412">
    <property type="term" value="P:translation"/>
    <property type="evidence" value="ECO:0007669"/>
    <property type="project" value="UniProtKB-KW"/>
</dbReference>
<protein>
    <submittedName>
        <fullName evidence="4">Ribosome recycling factor</fullName>
    </submittedName>
</protein>
<gene>
    <name evidence="4" type="ORF">TsocGM_13760</name>
</gene>
<name>A0A432MIE9_9BACT</name>
<evidence type="ECO:0000259" key="3">
    <source>
        <dbReference type="Pfam" id="PF01765"/>
    </source>
</evidence>
<accession>A0A432MIE9</accession>
<dbReference type="InterPro" id="IPR002661">
    <property type="entry name" value="Ribosome_recyc_fac"/>
</dbReference>
<feature type="domain" description="Ribosome recycling factor" evidence="3">
    <location>
        <begin position="16"/>
        <end position="165"/>
    </location>
</feature>
<dbReference type="Gene3D" id="1.10.132.20">
    <property type="entry name" value="Ribosome-recycling factor"/>
    <property type="match status" value="1"/>
</dbReference>
<dbReference type="Proteomes" id="UP000280296">
    <property type="component" value="Unassembled WGS sequence"/>
</dbReference>